<evidence type="ECO:0000256" key="2">
    <source>
        <dbReference type="ARBA" id="ARBA00022692"/>
    </source>
</evidence>
<gene>
    <name evidence="7" type="ordered locus">Plav_1908</name>
</gene>
<keyword evidence="2 5" id="KW-0812">Transmembrane</keyword>
<dbReference type="STRING" id="402881.Plav_1908"/>
<evidence type="ECO:0000259" key="6">
    <source>
        <dbReference type="Pfam" id="PF04932"/>
    </source>
</evidence>
<feature type="transmembrane region" description="Helical" evidence="5">
    <location>
        <begin position="74"/>
        <end position="94"/>
    </location>
</feature>
<protein>
    <submittedName>
        <fullName evidence="7">O-antigen polymerase</fullName>
    </submittedName>
</protein>
<evidence type="ECO:0000313" key="7">
    <source>
        <dbReference type="EMBL" id="ABS63523.1"/>
    </source>
</evidence>
<dbReference type="InterPro" id="IPR051533">
    <property type="entry name" value="WaaL-like"/>
</dbReference>
<evidence type="ECO:0000256" key="4">
    <source>
        <dbReference type="ARBA" id="ARBA00023136"/>
    </source>
</evidence>
<feature type="transmembrane region" description="Helical" evidence="5">
    <location>
        <begin position="421"/>
        <end position="438"/>
    </location>
</feature>
<name>A7HUE0_PARL1</name>
<accession>A7HUE0</accession>
<keyword evidence="3 5" id="KW-1133">Transmembrane helix</keyword>
<feature type="transmembrane region" description="Helical" evidence="5">
    <location>
        <begin position="155"/>
        <end position="175"/>
    </location>
</feature>
<feature type="transmembrane region" description="Helical" evidence="5">
    <location>
        <begin position="17"/>
        <end position="35"/>
    </location>
</feature>
<dbReference type="PANTHER" id="PTHR37422">
    <property type="entry name" value="TEICHURONIC ACID BIOSYNTHESIS PROTEIN TUAE"/>
    <property type="match status" value="1"/>
</dbReference>
<feature type="transmembrane region" description="Helical" evidence="5">
    <location>
        <begin position="41"/>
        <end position="62"/>
    </location>
</feature>
<keyword evidence="4 5" id="KW-0472">Membrane</keyword>
<feature type="domain" description="O-antigen ligase-related" evidence="6">
    <location>
        <begin position="253"/>
        <end position="396"/>
    </location>
</feature>
<feature type="transmembrane region" description="Helical" evidence="5">
    <location>
        <begin position="270"/>
        <end position="290"/>
    </location>
</feature>
<keyword evidence="8" id="KW-1185">Reference proteome</keyword>
<evidence type="ECO:0000256" key="3">
    <source>
        <dbReference type="ARBA" id="ARBA00022989"/>
    </source>
</evidence>
<evidence type="ECO:0000256" key="1">
    <source>
        <dbReference type="ARBA" id="ARBA00004141"/>
    </source>
</evidence>
<dbReference type="HOGENOM" id="CLU_035700_2_0_5"/>
<feature type="transmembrane region" description="Helical" evidence="5">
    <location>
        <begin position="203"/>
        <end position="226"/>
    </location>
</feature>
<evidence type="ECO:0000313" key="8">
    <source>
        <dbReference type="Proteomes" id="UP000006377"/>
    </source>
</evidence>
<dbReference type="KEGG" id="pla:Plav_1908"/>
<sequence>MSEAAAKDARGAAAERWLFRGLIALVALAPLPLASNRPLPAALLALGAGLLLIGWGAHIAIGGRIAVSPAKLRLPLILFGAVAAWIAVQALPIMPASWADPIWTEAAAALGEPLAASLSVNPAATLSGLMRLLSYAAVFWLSLQLTRHDGNARVALAAVAFIGAAYALYGIAVYFSGNNWILIWRKWDYHEALSATFVNRNSFATFAGLALLCAVAWFINGFRHLLTLERPARQRMALVAEAMFSQSLIRTIATLALMTALVLTGSRAGIVSSMAALGVLMLAFAGGGTLRTSHAAAAGALVAALMAAIFAVNGGLFADRIARADANLATNDRGIVYAATMDAVATAPWKGTGYGTYREVFTAYRPEGLPTQFYWDKAHNDYLENALELGLPAAIALNLSILLLAAEALRGLWRRRRDRTGPAIGVAATVLVGLHAFFDFSLQMPAVSVLYAFIMGFAMSQSWPKAGSRSPR</sequence>
<dbReference type="InterPro" id="IPR007016">
    <property type="entry name" value="O-antigen_ligase-rel_domated"/>
</dbReference>
<comment type="subcellular location">
    <subcellularLocation>
        <location evidence="1">Membrane</location>
        <topology evidence="1">Multi-pass membrane protein</topology>
    </subcellularLocation>
</comment>
<proteinExistence type="predicted"/>
<dbReference type="Pfam" id="PF04932">
    <property type="entry name" value="Wzy_C"/>
    <property type="match status" value="1"/>
</dbReference>
<feature type="transmembrane region" description="Helical" evidence="5">
    <location>
        <begin position="297"/>
        <end position="318"/>
    </location>
</feature>
<dbReference type="PANTHER" id="PTHR37422:SF23">
    <property type="entry name" value="TEICHURONIC ACID BIOSYNTHESIS PROTEIN TUAE"/>
    <property type="match status" value="1"/>
</dbReference>
<dbReference type="EMBL" id="CP000774">
    <property type="protein sequence ID" value="ABS63523.1"/>
    <property type="molecule type" value="Genomic_DNA"/>
</dbReference>
<dbReference type="RefSeq" id="WP_012110819.1">
    <property type="nucleotide sequence ID" value="NC_009719.1"/>
</dbReference>
<evidence type="ECO:0000256" key="5">
    <source>
        <dbReference type="SAM" id="Phobius"/>
    </source>
</evidence>
<reference evidence="7 8" key="1">
    <citation type="journal article" date="2011" name="Stand. Genomic Sci.">
        <title>Complete genome sequence of Parvibaculum lavamentivorans type strain (DS-1(T)).</title>
        <authorList>
            <person name="Schleheck D."/>
            <person name="Weiss M."/>
            <person name="Pitluck S."/>
            <person name="Bruce D."/>
            <person name="Land M.L."/>
            <person name="Han S."/>
            <person name="Saunders E."/>
            <person name="Tapia R."/>
            <person name="Detter C."/>
            <person name="Brettin T."/>
            <person name="Han J."/>
            <person name="Woyke T."/>
            <person name="Goodwin L."/>
            <person name="Pennacchio L."/>
            <person name="Nolan M."/>
            <person name="Cook A.M."/>
            <person name="Kjelleberg S."/>
            <person name="Thomas T."/>
        </authorList>
    </citation>
    <scope>NUCLEOTIDE SEQUENCE [LARGE SCALE GENOMIC DNA]</scope>
    <source>
        <strain evidence="8">DS-1 / DSM 13023 / NCIMB 13966</strain>
    </source>
</reference>
<dbReference type="OrthoDB" id="4391260at2"/>
<dbReference type="Proteomes" id="UP000006377">
    <property type="component" value="Chromosome"/>
</dbReference>
<dbReference type="eggNOG" id="COG3307">
    <property type="taxonomic scope" value="Bacteria"/>
</dbReference>
<feature type="transmembrane region" description="Helical" evidence="5">
    <location>
        <begin position="123"/>
        <end position="143"/>
    </location>
</feature>
<feature type="transmembrane region" description="Helical" evidence="5">
    <location>
        <begin position="444"/>
        <end position="463"/>
    </location>
</feature>
<dbReference type="AlphaFoldDB" id="A7HUE0"/>
<dbReference type="GO" id="GO:0016020">
    <property type="term" value="C:membrane"/>
    <property type="evidence" value="ECO:0007669"/>
    <property type="project" value="UniProtKB-SubCell"/>
</dbReference>
<organism evidence="7 8">
    <name type="scientific">Parvibaculum lavamentivorans (strain DS-1 / DSM 13023 / NCIMB 13966)</name>
    <dbReference type="NCBI Taxonomy" id="402881"/>
    <lineage>
        <taxon>Bacteria</taxon>
        <taxon>Pseudomonadati</taxon>
        <taxon>Pseudomonadota</taxon>
        <taxon>Alphaproteobacteria</taxon>
        <taxon>Hyphomicrobiales</taxon>
        <taxon>Parvibaculaceae</taxon>
        <taxon>Parvibaculum</taxon>
    </lineage>
</organism>